<dbReference type="Pfam" id="PF03544">
    <property type="entry name" value="TonB_C"/>
    <property type="match status" value="1"/>
</dbReference>
<evidence type="ECO:0000259" key="7">
    <source>
        <dbReference type="PROSITE" id="PS52015"/>
    </source>
</evidence>
<accession>A0A1Y0EKA5</accession>
<name>A0A1Y0EKA5_9BURK</name>
<dbReference type="GO" id="GO:0055085">
    <property type="term" value="P:transmembrane transport"/>
    <property type="evidence" value="ECO:0007669"/>
    <property type="project" value="InterPro"/>
</dbReference>
<evidence type="ECO:0000256" key="4">
    <source>
        <dbReference type="ARBA" id="ARBA00023136"/>
    </source>
</evidence>
<dbReference type="GO" id="GO:0016020">
    <property type="term" value="C:membrane"/>
    <property type="evidence" value="ECO:0007669"/>
    <property type="project" value="UniProtKB-SubCell"/>
</dbReference>
<keyword evidence="2" id="KW-0812">Transmembrane</keyword>
<feature type="domain" description="TonB C-terminal" evidence="7">
    <location>
        <begin position="187"/>
        <end position="284"/>
    </location>
</feature>
<keyword evidence="9" id="KW-1185">Reference proteome</keyword>
<dbReference type="EMBL" id="CP021455">
    <property type="protein sequence ID" value="ARU03799.1"/>
    <property type="molecule type" value="Genomic_DNA"/>
</dbReference>
<evidence type="ECO:0000256" key="6">
    <source>
        <dbReference type="SAM" id="SignalP"/>
    </source>
</evidence>
<dbReference type="Proteomes" id="UP000196138">
    <property type="component" value="Chromosome"/>
</dbReference>
<proteinExistence type="predicted"/>
<dbReference type="Gene3D" id="3.30.1150.10">
    <property type="match status" value="1"/>
</dbReference>
<reference evidence="8 9" key="1">
    <citation type="submission" date="2017-05" db="EMBL/GenBank/DDBJ databases">
        <authorList>
            <person name="Song R."/>
            <person name="Chenine A.L."/>
            <person name="Ruprecht R.M."/>
        </authorList>
    </citation>
    <scope>NUCLEOTIDE SEQUENCE [LARGE SCALE GENOMIC DNA]</scope>
    <source>
        <strain evidence="8 9">DSM 26136</strain>
    </source>
</reference>
<keyword evidence="6" id="KW-0732">Signal</keyword>
<keyword evidence="4" id="KW-0472">Membrane</keyword>
<dbReference type="AlphaFoldDB" id="A0A1Y0EKA5"/>
<dbReference type="SUPFAM" id="SSF74653">
    <property type="entry name" value="TolA/TonB C-terminal domain"/>
    <property type="match status" value="1"/>
</dbReference>
<feature type="chain" id="PRO_5012643428" evidence="6">
    <location>
        <begin position="25"/>
        <end position="291"/>
    </location>
</feature>
<dbReference type="RefSeq" id="WP_087277109.1">
    <property type="nucleotide sequence ID" value="NZ_CP021455.1"/>
</dbReference>
<feature type="region of interest" description="Disordered" evidence="5">
    <location>
        <begin position="70"/>
        <end position="91"/>
    </location>
</feature>
<dbReference type="OrthoDB" id="9803361at2"/>
<protein>
    <submittedName>
        <fullName evidence="8">Energy transducer TonB</fullName>
    </submittedName>
</protein>
<dbReference type="NCBIfam" id="TIGR01352">
    <property type="entry name" value="tonB_Cterm"/>
    <property type="match status" value="1"/>
</dbReference>
<gene>
    <name evidence="8" type="ORF">CCO03_03070</name>
</gene>
<evidence type="ECO:0000313" key="8">
    <source>
        <dbReference type="EMBL" id="ARU03799.1"/>
    </source>
</evidence>
<evidence type="ECO:0000256" key="1">
    <source>
        <dbReference type="ARBA" id="ARBA00004167"/>
    </source>
</evidence>
<dbReference type="PROSITE" id="PS52015">
    <property type="entry name" value="TONB_CTD"/>
    <property type="match status" value="1"/>
</dbReference>
<evidence type="ECO:0000256" key="2">
    <source>
        <dbReference type="ARBA" id="ARBA00022692"/>
    </source>
</evidence>
<sequence length="291" mass="32312">MNIPSLKKLSVFQLCLLASLAVHAVVLTTRFAQTVDFERLFDEAPLDVILVNSQSDEVPERAQALAQANLAGGGDDADPNKRATSPLPPSAVTQMGDVINEETQRQIDEMLQQQNLMLDQVRSQLAGMHAPDPSQPGQDAERLAREDKRQQLFKLLAEIERRVAEENARPKKRFISPATREVVYAQYYDALRRKIETQGTANFPEVGGQKLYGSLTMMMTVNHDGRVLAVDVAESSGNPTLDRRAMAIARSAGPFEGFEPAMRKRADQIVVVSRFTFTRDQTLQTQLMGDS</sequence>
<comment type="subcellular location">
    <subcellularLocation>
        <location evidence="1">Membrane</location>
        <topology evidence="1">Single-pass membrane protein</topology>
    </subcellularLocation>
</comment>
<feature type="signal peptide" evidence="6">
    <location>
        <begin position="1"/>
        <end position="24"/>
    </location>
</feature>
<keyword evidence="3" id="KW-1133">Transmembrane helix</keyword>
<organism evidence="8 9">
    <name type="scientific">Comamonas serinivorans</name>
    <dbReference type="NCBI Taxonomy" id="1082851"/>
    <lineage>
        <taxon>Bacteria</taxon>
        <taxon>Pseudomonadati</taxon>
        <taxon>Pseudomonadota</taxon>
        <taxon>Betaproteobacteria</taxon>
        <taxon>Burkholderiales</taxon>
        <taxon>Comamonadaceae</taxon>
        <taxon>Comamonas</taxon>
    </lineage>
</organism>
<evidence type="ECO:0000256" key="5">
    <source>
        <dbReference type="SAM" id="MobiDB-lite"/>
    </source>
</evidence>
<dbReference type="KEGG" id="cser:CCO03_03070"/>
<dbReference type="InterPro" id="IPR006260">
    <property type="entry name" value="TonB/TolA_C"/>
</dbReference>
<evidence type="ECO:0000256" key="3">
    <source>
        <dbReference type="ARBA" id="ARBA00022989"/>
    </source>
</evidence>
<evidence type="ECO:0000313" key="9">
    <source>
        <dbReference type="Proteomes" id="UP000196138"/>
    </source>
</evidence>
<dbReference type="InterPro" id="IPR037682">
    <property type="entry name" value="TonB_C"/>
</dbReference>